<dbReference type="Proteomes" id="UP000515679">
    <property type="component" value="Chromosome"/>
</dbReference>
<evidence type="ECO:0000256" key="2">
    <source>
        <dbReference type="ARBA" id="ARBA00022475"/>
    </source>
</evidence>
<dbReference type="KEGG" id="cchl:FPL14_21200"/>
<dbReference type="AlphaFoldDB" id="A0A7G5C2H8"/>
<evidence type="ECO:0000256" key="1">
    <source>
        <dbReference type="ARBA" id="ARBA00004651"/>
    </source>
</evidence>
<organism evidence="7 8">
    <name type="scientific">Cohnella cholangitidis</name>
    <dbReference type="NCBI Taxonomy" id="2598458"/>
    <lineage>
        <taxon>Bacteria</taxon>
        <taxon>Bacillati</taxon>
        <taxon>Bacillota</taxon>
        <taxon>Bacilli</taxon>
        <taxon>Bacillales</taxon>
        <taxon>Paenibacillaceae</taxon>
        <taxon>Cohnella</taxon>
    </lineage>
</organism>
<dbReference type="InterPro" id="IPR003740">
    <property type="entry name" value="YitT"/>
</dbReference>
<keyword evidence="5 6" id="KW-0472">Membrane</keyword>
<proteinExistence type="predicted"/>
<feature type="transmembrane region" description="Helical" evidence="6">
    <location>
        <begin position="47"/>
        <end position="66"/>
    </location>
</feature>
<dbReference type="InterPro" id="IPR051461">
    <property type="entry name" value="UPF0750_membrane"/>
</dbReference>
<dbReference type="PANTHER" id="PTHR33545">
    <property type="entry name" value="UPF0750 MEMBRANE PROTEIN YITT-RELATED"/>
    <property type="match status" value="1"/>
</dbReference>
<keyword evidence="2" id="KW-1003">Cell membrane</keyword>
<evidence type="ECO:0000256" key="4">
    <source>
        <dbReference type="ARBA" id="ARBA00022989"/>
    </source>
</evidence>
<feature type="transmembrane region" description="Helical" evidence="6">
    <location>
        <begin position="78"/>
        <end position="97"/>
    </location>
</feature>
<keyword evidence="3 6" id="KW-0812">Transmembrane</keyword>
<feature type="transmembrane region" description="Helical" evidence="6">
    <location>
        <begin position="174"/>
        <end position="194"/>
    </location>
</feature>
<evidence type="ECO:0000313" key="8">
    <source>
        <dbReference type="Proteomes" id="UP000515679"/>
    </source>
</evidence>
<keyword evidence="4 6" id="KW-1133">Transmembrane helix</keyword>
<sequence>MANMRVSYRLACVMFGSILSAIGLELFLVPHNMLIGGVTGASVLLSYLTEMRLGLFLFLLNLPFLLFRYRRFDPHTRLITLVGLSTLSLTAFYLHPAPPLMEYSFAAATAGGIAFGVGIGMVLRYGGFIDAADGAGASATPGTSDKTRKALWLFNGAVLLAGGFVFGWDEALYSIVAFLLAFRMADFSMSGFALTRMVWITSERSEAISDAMRSRFGKELILLDDREPCPGGTRMMLCTVNRIEQARVIREIRALDPECSIAFHAVHR</sequence>
<dbReference type="PANTHER" id="PTHR33545:SF3">
    <property type="entry name" value="UPF0750 MEMBRANE PROTEIN YQFU"/>
    <property type="match status" value="1"/>
</dbReference>
<evidence type="ECO:0000256" key="6">
    <source>
        <dbReference type="SAM" id="Phobius"/>
    </source>
</evidence>
<dbReference type="Pfam" id="PF02588">
    <property type="entry name" value="YitT_membrane"/>
    <property type="match status" value="1"/>
</dbReference>
<dbReference type="GO" id="GO:0005886">
    <property type="term" value="C:plasma membrane"/>
    <property type="evidence" value="ECO:0007669"/>
    <property type="project" value="UniProtKB-SubCell"/>
</dbReference>
<evidence type="ECO:0000256" key="5">
    <source>
        <dbReference type="ARBA" id="ARBA00023136"/>
    </source>
</evidence>
<keyword evidence="8" id="KW-1185">Reference proteome</keyword>
<comment type="subcellular location">
    <subcellularLocation>
        <location evidence="1">Cell membrane</location>
        <topology evidence="1">Multi-pass membrane protein</topology>
    </subcellularLocation>
</comment>
<reference evidence="7 8" key="1">
    <citation type="submission" date="2019-07" db="EMBL/GenBank/DDBJ databases">
        <authorList>
            <person name="Kim J.K."/>
            <person name="Cheong H.-M."/>
            <person name="Choi Y."/>
            <person name="Hwang K.J."/>
            <person name="Lee S."/>
            <person name="Choi C."/>
        </authorList>
    </citation>
    <scope>NUCLEOTIDE SEQUENCE [LARGE SCALE GENOMIC DNA]</scope>
    <source>
        <strain evidence="7 8">KS 22</strain>
    </source>
</reference>
<protein>
    <submittedName>
        <fullName evidence="7">YitT family protein</fullName>
    </submittedName>
</protein>
<dbReference type="EMBL" id="CP041969">
    <property type="protein sequence ID" value="QMV43412.1"/>
    <property type="molecule type" value="Genomic_DNA"/>
</dbReference>
<gene>
    <name evidence="7" type="ORF">FPL14_21200</name>
</gene>
<evidence type="ECO:0000256" key="3">
    <source>
        <dbReference type="ARBA" id="ARBA00022692"/>
    </source>
</evidence>
<dbReference type="RefSeq" id="WP_182299648.1">
    <property type="nucleotide sequence ID" value="NZ_CP041969.1"/>
</dbReference>
<evidence type="ECO:0000313" key="7">
    <source>
        <dbReference type="EMBL" id="QMV43412.1"/>
    </source>
</evidence>
<accession>A0A7G5C2H8</accession>
<feature type="transmembrane region" description="Helical" evidence="6">
    <location>
        <begin position="150"/>
        <end position="168"/>
    </location>
</feature>
<name>A0A7G5C2H8_9BACL</name>
<feature type="transmembrane region" description="Helical" evidence="6">
    <location>
        <begin position="103"/>
        <end position="123"/>
    </location>
</feature>